<reference evidence="1" key="2">
    <citation type="submission" date="2020-02" db="EMBL/GenBank/DDBJ databases">
        <authorList>
            <consortium name="NCBI Pathogen Detection Project"/>
        </authorList>
    </citation>
    <scope>NUCLEOTIDE SEQUENCE</scope>
    <source>
        <strain evidence="1">MA.DP_P7</strain>
    </source>
</reference>
<name>A0A761J6B3_SALER</name>
<reference evidence="1" key="1">
    <citation type="journal article" date="2018" name="Genome Biol.">
        <title>SKESA: strategic k-mer extension for scrupulous assemblies.</title>
        <authorList>
            <person name="Souvorov A."/>
            <person name="Agarwala R."/>
            <person name="Lipman D.J."/>
        </authorList>
    </citation>
    <scope>NUCLEOTIDE SEQUENCE</scope>
    <source>
        <strain evidence="1">MA.DP_P7</strain>
    </source>
</reference>
<accession>A0A761J6B3</accession>
<dbReference type="AlphaFoldDB" id="A0A761J6B3"/>
<dbReference type="EMBL" id="DAAXYD010000035">
    <property type="protein sequence ID" value="HAG3077923.1"/>
    <property type="molecule type" value="Genomic_DNA"/>
</dbReference>
<organism evidence="1">
    <name type="scientific">Salmonella enterica</name>
    <name type="common">Salmonella choleraesuis</name>
    <dbReference type="NCBI Taxonomy" id="28901"/>
    <lineage>
        <taxon>Bacteria</taxon>
        <taxon>Pseudomonadati</taxon>
        <taxon>Pseudomonadota</taxon>
        <taxon>Gammaproteobacteria</taxon>
        <taxon>Enterobacterales</taxon>
        <taxon>Enterobacteriaceae</taxon>
        <taxon>Salmonella</taxon>
    </lineage>
</organism>
<evidence type="ECO:0000313" key="1">
    <source>
        <dbReference type="EMBL" id="HAG3077923.1"/>
    </source>
</evidence>
<comment type="caution">
    <text evidence="1">The sequence shown here is derived from an EMBL/GenBank/DDBJ whole genome shotgun (WGS) entry which is preliminary data.</text>
</comment>
<sequence length="89" mass="10242">MSTERSLSTEYEATEDVYNAVIGQMYTERRKHEQGSDTFNQLDEKLDALISNRNNLDSFSLAELAEQRRTLKKDINNFIRQVAIAATNI</sequence>
<gene>
    <name evidence="1" type="ORF">G8118_004752</name>
</gene>
<protein>
    <submittedName>
        <fullName evidence="1">Uncharacterized protein</fullName>
    </submittedName>
</protein>
<proteinExistence type="predicted"/>